<evidence type="ECO:0000313" key="1">
    <source>
        <dbReference type="EMBL" id="MBM0275104.1"/>
    </source>
</evidence>
<dbReference type="RefSeq" id="WP_203147510.1">
    <property type="nucleotide sequence ID" value="NZ_JAEVHL010000017.1"/>
</dbReference>
<dbReference type="InterPro" id="IPR027417">
    <property type="entry name" value="P-loop_NTPase"/>
</dbReference>
<protein>
    <recommendedName>
        <fullName evidence="3">Phage terminase-like protein, large subunit, contains N-terminal HTH domain</fullName>
    </recommendedName>
</protein>
<reference evidence="1 2" key="1">
    <citation type="submission" date="2021-01" db="EMBL/GenBank/DDBJ databases">
        <title>Draft genome sequence of Micromonospora sp. strain STR1s_6.</title>
        <authorList>
            <person name="Karlyshev A."/>
            <person name="Jawad R."/>
        </authorList>
    </citation>
    <scope>NUCLEOTIDE SEQUENCE [LARGE SCALE GENOMIC DNA]</scope>
    <source>
        <strain evidence="1 2">STR1S-6</strain>
    </source>
</reference>
<name>A0ABS1YCH3_9ACTN</name>
<evidence type="ECO:0008006" key="3">
    <source>
        <dbReference type="Google" id="ProtNLM"/>
    </source>
</evidence>
<dbReference type="EMBL" id="JAEVHL010000017">
    <property type="protein sequence ID" value="MBM0275104.1"/>
    <property type="molecule type" value="Genomic_DNA"/>
</dbReference>
<dbReference type="Proteomes" id="UP000622245">
    <property type="component" value="Unassembled WGS sequence"/>
</dbReference>
<proteinExistence type="predicted"/>
<keyword evidence="2" id="KW-1185">Reference proteome</keyword>
<dbReference type="Gene3D" id="3.40.50.300">
    <property type="entry name" value="P-loop containing nucleotide triphosphate hydrolases"/>
    <property type="match status" value="1"/>
</dbReference>
<organism evidence="1 2">
    <name type="scientific">Micromonospora tarensis</name>
    <dbReference type="NCBI Taxonomy" id="2806100"/>
    <lineage>
        <taxon>Bacteria</taxon>
        <taxon>Bacillati</taxon>
        <taxon>Actinomycetota</taxon>
        <taxon>Actinomycetes</taxon>
        <taxon>Micromonosporales</taxon>
        <taxon>Micromonosporaceae</taxon>
        <taxon>Micromonospora</taxon>
    </lineage>
</organism>
<evidence type="ECO:0000313" key="2">
    <source>
        <dbReference type="Proteomes" id="UP000622245"/>
    </source>
</evidence>
<sequence>MIGAPEPMTQPAHLWVPPRRGSYGPEIIDFCDMIHLPVDPEQKLAIDATASYGPGGRWLALETAIIEGRQNGKTMKVVLPICLADLFLFDDNPDRIVWTAHRMKTSRDAFNEVKQLIDGSEYLSRRVKAISESKSEESIELRSGATLEFLARTADGGRGLGGKRLVFDEALFLSADSMGALIPTLSARGNPVINYASSAGKQQSEHLRRLRDRGRRGGDPSLVYIEFCAPGSWDDPGCELGPECPHEYGTDGCSLDDEDRWRSANHAIRRGRITVEFVRGERRTMAPREFGRERLGWHDDPVGVVDELLKRWSDLRDLDSAPATRPVFLIDVAPRSKSAAIIAAMQLPDGRTHLEVVAHRPGAKWVPDAAEQLLVHDPLDWVIDPAGPVGALKPALAKKGIEPREMTTRDLGQACEAFVSAVDDGDVVHLDDPAWTQAIRGAAKRDIGDGLWAWARRKSDADICVLVGGTGAYWGLSVVPPEEPPPPAPVNLPAETQLETTDLATVGF</sequence>
<comment type="caution">
    <text evidence="1">The sequence shown here is derived from an EMBL/GenBank/DDBJ whole genome shotgun (WGS) entry which is preliminary data.</text>
</comment>
<gene>
    <name evidence="1" type="ORF">JM949_06355</name>
</gene>
<accession>A0ABS1YCH3</accession>